<comment type="caution">
    <text evidence="2">The sequence shown here is derived from an EMBL/GenBank/DDBJ whole genome shotgun (WGS) entry which is preliminary data.</text>
</comment>
<evidence type="ECO:0000313" key="2">
    <source>
        <dbReference type="EMBL" id="EQD57971.1"/>
    </source>
</evidence>
<feature type="non-terminal residue" evidence="2">
    <location>
        <position position="210"/>
    </location>
</feature>
<dbReference type="SUPFAM" id="SSF51445">
    <property type="entry name" value="(Trans)glycosidases"/>
    <property type="match status" value="1"/>
</dbReference>
<name>T1AB50_9ZZZZ</name>
<dbReference type="PANTHER" id="PTHR43730:SF1">
    <property type="entry name" value="BETA-MANNOSIDASE"/>
    <property type="match status" value="1"/>
</dbReference>
<dbReference type="InterPro" id="IPR017853">
    <property type="entry name" value="GH"/>
</dbReference>
<dbReference type="GO" id="GO:0004567">
    <property type="term" value="F:beta-mannosidase activity"/>
    <property type="evidence" value="ECO:0007669"/>
    <property type="project" value="TreeGrafter"/>
</dbReference>
<accession>T1AB50</accession>
<organism evidence="2">
    <name type="scientific">mine drainage metagenome</name>
    <dbReference type="NCBI Taxonomy" id="410659"/>
    <lineage>
        <taxon>unclassified sequences</taxon>
        <taxon>metagenomes</taxon>
        <taxon>ecological metagenomes</taxon>
    </lineage>
</organism>
<dbReference type="PANTHER" id="PTHR43730">
    <property type="entry name" value="BETA-MANNOSIDASE"/>
    <property type="match status" value="1"/>
</dbReference>
<evidence type="ECO:0000256" key="1">
    <source>
        <dbReference type="ARBA" id="ARBA00023295"/>
    </source>
</evidence>
<proteinExistence type="predicted"/>
<keyword evidence="2" id="KW-0378">Hydrolase</keyword>
<sequence length="210" mass="24297">MLRVWGGGFLEKEHFYNQCDRLGILVWQEFSLSGASIDRFPPDYPEFVEAWGRVAESYIKRRQHHASLLCWCGGNELFNDLNGINPGKHTEPLTIGHPVLKKFYEVINRLDHGRRFLQTSPFGPRLFNSLEECGKGVFWDTHGPWTFDGPVDGQWKELWDKGDSMFYSEMGAPGASSAEIIRKYKGDLKAFPCSSDNPLWNRNPWWIDWP</sequence>
<protein>
    <submittedName>
        <fullName evidence="2">Glycoside hydrolase family 2 sugar binding protein</fullName>
    </submittedName>
</protein>
<dbReference type="EMBL" id="AUZZ01003092">
    <property type="protein sequence ID" value="EQD57971.1"/>
    <property type="molecule type" value="Genomic_DNA"/>
</dbReference>
<gene>
    <name evidence="2" type="ORF">B2A_04590</name>
</gene>
<dbReference type="Gene3D" id="3.20.20.80">
    <property type="entry name" value="Glycosidases"/>
    <property type="match status" value="1"/>
</dbReference>
<reference evidence="2" key="2">
    <citation type="journal article" date="2014" name="ISME J.">
        <title>Microbial stratification in low pH oxic and suboxic macroscopic growths along an acid mine drainage.</title>
        <authorList>
            <person name="Mendez-Garcia C."/>
            <person name="Mesa V."/>
            <person name="Sprenger R.R."/>
            <person name="Richter M."/>
            <person name="Diez M.S."/>
            <person name="Solano J."/>
            <person name="Bargiela R."/>
            <person name="Golyshina O.V."/>
            <person name="Manteca A."/>
            <person name="Ramos J.L."/>
            <person name="Gallego J.R."/>
            <person name="Llorente I."/>
            <person name="Martins Dos Santos V.A."/>
            <person name="Jensen O.N."/>
            <person name="Pelaez A.I."/>
            <person name="Sanchez J."/>
            <person name="Ferrer M."/>
        </authorList>
    </citation>
    <scope>NUCLEOTIDE SEQUENCE</scope>
</reference>
<dbReference type="AlphaFoldDB" id="T1AB50"/>
<keyword evidence="1" id="KW-0326">Glycosidase</keyword>
<dbReference type="GO" id="GO:0006516">
    <property type="term" value="P:glycoprotein catabolic process"/>
    <property type="evidence" value="ECO:0007669"/>
    <property type="project" value="TreeGrafter"/>
</dbReference>
<reference evidence="2" key="1">
    <citation type="submission" date="2013-08" db="EMBL/GenBank/DDBJ databases">
        <authorList>
            <person name="Mendez C."/>
            <person name="Richter M."/>
            <person name="Ferrer M."/>
            <person name="Sanchez J."/>
        </authorList>
    </citation>
    <scope>NUCLEOTIDE SEQUENCE</scope>
</reference>
<dbReference type="InterPro" id="IPR050887">
    <property type="entry name" value="Beta-mannosidase_GH2"/>
</dbReference>